<organism evidence="5 6">
    <name type="scientific">Caenimonas terrae</name>
    <dbReference type="NCBI Taxonomy" id="696074"/>
    <lineage>
        <taxon>Bacteria</taxon>
        <taxon>Pseudomonadati</taxon>
        <taxon>Pseudomonadota</taxon>
        <taxon>Betaproteobacteria</taxon>
        <taxon>Burkholderiales</taxon>
        <taxon>Comamonadaceae</taxon>
        <taxon>Caenimonas</taxon>
    </lineage>
</organism>
<gene>
    <name evidence="5" type="ORF">ACFPOE_02395</name>
</gene>
<dbReference type="NCBIfam" id="NF004283">
    <property type="entry name" value="PRK05692.1"/>
    <property type="match status" value="1"/>
</dbReference>
<protein>
    <submittedName>
        <fullName evidence="5">Hydroxymethylglutaryl-CoA lyase</fullName>
    </submittedName>
</protein>
<evidence type="ECO:0000256" key="1">
    <source>
        <dbReference type="ARBA" id="ARBA00009405"/>
    </source>
</evidence>
<keyword evidence="2" id="KW-0479">Metal-binding</keyword>
<dbReference type="PANTHER" id="PTHR42738">
    <property type="entry name" value="HYDROXYMETHYLGLUTARYL-COA LYASE"/>
    <property type="match status" value="1"/>
</dbReference>
<proteinExistence type="inferred from homology"/>
<dbReference type="Gene3D" id="3.20.20.70">
    <property type="entry name" value="Aldolase class I"/>
    <property type="match status" value="1"/>
</dbReference>
<dbReference type="SUPFAM" id="SSF51569">
    <property type="entry name" value="Aldolase"/>
    <property type="match status" value="1"/>
</dbReference>
<evidence type="ECO:0000256" key="3">
    <source>
        <dbReference type="ARBA" id="ARBA00023239"/>
    </source>
</evidence>
<accession>A0ABW0N951</accession>
<dbReference type="InterPro" id="IPR043594">
    <property type="entry name" value="HMGL"/>
</dbReference>
<dbReference type="Proteomes" id="UP001596037">
    <property type="component" value="Unassembled WGS sequence"/>
</dbReference>
<reference evidence="6" key="1">
    <citation type="journal article" date="2019" name="Int. J. Syst. Evol. Microbiol.">
        <title>The Global Catalogue of Microorganisms (GCM) 10K type strain sequencing project: providing services to taxonomists for standard genome sequencing and annotation.</title>
        <authorList>
            <consortium name="The Broad Institute Genomics Platform"/>
            <consortium name="The Broad Institute Genome Sequencing Center for Infectious Disease"/>
            <person name="Wu L."/>
            <person name="Ma J."/>
        </authorList>
    </citation>
    <scope>NUCLEOTIDE SEQUENCE [LARGE SCALE GENOMIC DNA]</scope>
    <source>
        <strain evidence="6">CCUG 57401</strain>
    </source>
</reference>
<evidence type="ECO:0000313" key="6">
    <source>
        <dbReference type="Proteomes" id="UP001596037"/>
    </source>
</evidence>
<keyword evidence="3 5" id="KW-0456">Lyase</keyword>
<sequence>MTTSTPSVLISEVGPRDGLQSVSRTMATGDKKRWISALHAAGLREIEVASFVPASLLPQMADAAEIVQYALTLPGLTVMALVPNLRGAQSAIAAGVHKLTIPVSASAAHSLANVRKSREQMLAEVRNIVALRNEIAPHVHIEANMSTAFGCTIQGEVAEDDVVRLAAECVAAGVDESGLSDTTGMANPAQVRRLFDKVRAAIGDRTGAAHMHNTRGLGLANCLAAYDVGVRTFDSSLGGLGGCPYAPGASGNVVTEDLVFMFEAMGVSTGVDLEKLIAARAPLKAGLPGEPVYGMTPEAGLPKGWNHSVRAEPFDKLRTGPVEALRQAQGERS</sequence>
<name>A0ABW0N951_9BURK</name>
<comment type="similarity">
    <text evidence="1">Belongs to the HMG-CoA lyase family.</text>
</comment>
<dbReference type="GO" id="GO:0016829">
    <property type="term" value="F:lyase activity"/>
    <property type="evidence" value="ECO:0007669"/>
    <property type="project" value="UniProtKB-KW"/>
</dbReference>
<dbReference type="EMBL" id="JBHSMF010000002">
    <property type="protein sequence ID" value="MFC5496368.1"/>
    <property type="molecule type" value="Genomic_DNA"/>
</dbReference>
<keyword evidence="6" id="KW-1185">Reference proteome</keyword>
<dbReference type="InterPro" id="IPR000891">
    <property type="entry name" value="PYR_CT"/>
</dbReference>
<dbReference type="Pfam" id="PF00682">
    <property type="entry name" value="HMGL-like"/>
    <property type="match status" value="1"/>
</dbReference>
<dbReference type="CDD" id="cd07938">
    <property type="entry name" value="DRE_TIM_HMGL"/>
    <property type="match status" value="1"/>
</dbReference>
<feature type="domain" description="Pyruvate carboxyltransferase" evidence="4">
    <location>
        <begin position="8"/>
        <end position="277"/>
    </location>
</feature>
<dbReference type="InterPro" id="IPR013785">
    <property type="entry name" value="Aldolase_TIM"/>
</dbReference>
<evidence type="ECO:0000256" key="2">
    <source>
        <dbReference type="ARBA" id="ARBA00022723"/>
    </source>
</evidence>
<evidence type="ECO:0000313" key="5">
    <source>
        <dbReference type="EMBL" id="MFC5496368.1"/>
    </source>
</evidence>
<dbReference type="PROSITE" id="PS50991">
    <property type="entry name" value="PYR_CT"/>
    <property type="match status" value="1"/>
</dbReference>
<dbReference type="PANTHER" id="PTHR42738:SF7">
    <property type="entry name" value="HYDROXYMETHYLGLUTARYL-COA LYASE"/>
    <property type="match status" value="1"/>
</dbReference>
<evidence type="ECO:0000259" key="4">
    <source>
        <dbReference type="PROSITE" id="PS50991"/>
    </source>
</evidence>
<comment type="caution">
    <text evidence="5">The sequence shown here is derived from an EMBL/GenBank/DDBJ whole genome shotgun (WGS) entry which is preliminary data.</text>
</comment>
<dbReference type="RefSeq" id="WP_376848391.1">
    <property type="nucleotide sequence ID" value="NZ_JBHSMF010000002.1"/>
</dbReference>